<evidence type="ECO:0000313" key="2">
    <source>
        <dbReference type="Proteomes" id="UP000064525"/>
    </source>
</evidence>
<dbReference type="EMBL" id="LN907858">
    <property type="protein sequence ID" value="CUU39340.1"/>
    <property type="molecule type" value="Genomic_DNA"/>
</dbReference>
<reference evidence="2" key="1">
    <citation type="submission" date="2015-11" db="EMBL/GenBank/DDBJ databases">
        <authorList>
            <person name="Anvar S.Y."/>
        </authorList>
    </citation>
    <scope>NUCLEOTIDE SEQUENCE [LARGE SCALE GENOMIC DNA]</scope>
</reference>
<dbReference type="PATRIC" id="fig|76936.10.peg.443"/>
<name>A0A0S4PTG8_9HELI</name>
<gene>
    <name evidence="1" type="ORF">BN2458_PEG0454</name>
</gene>
<organism evidence="1 2">
    <name type="scientific">Helicobacter typhlonius</name>
    <dbReference type="NCBI Taxonomy" id="76936"/>
    <lineage>
        <taxon>Bacteria</taxon>
        <taxon>Pseudomonadati</taxon>
        <taxon>Campylobacterota</taxon>
        <taxon>Epsilonproteobacteria</taxon>
        <taxon>Campylobacterales</taxon>
        <taxon>Helicobacteraceae</taxon>
        <taxon>Helicobacter</taxon>
    </lineage>
</organism>
<dbReference type="Proteomes" id="UP000064525">
    <property type="component" value="Chromosome I"/>
</dbReference>
<dbReference type="AlphaFoldDB" id="A0A0S4PTG8"/>
<dbReference type="KEGG" id="hty:BN2458_PEG0454"/>
<accession>A0A0S4PTG8</accession>
<sequence>MRSFCKNLTHTCIFLSSAPLIKKLKDSKIANMFLIVFLHHLILKISFHTQK</sequence>
<proteinExistence type="predicted"/>
<protein>
    <submittedName>
        <fullName evidence="1">Uncharacterized protein</fullName>
    </submittedName>
</protein>
<evidence type="ECO:0000313" key="1">
    <source>
        <dbReference type="EMBL" id="CUU39340.1"/>
    </source>
</evidence>